<dbReference type="EC" id="1.-.-.-" evidence="4"/>
<gene>
    <name evidence="4" type="primary">ycjS_2</name>
    <name evidence="4" type="ORF">CA54_08150</name>
</gene>
<dbReference type="PANTHER" id="PTHR43818">
    <property type="entry name" value="BCDNA.GH03377"/>
    <property type="match status" value="1"/>
</dbReference>
<evidence type="ECO:0000259" key="2">
    <source>
        <dbReference type="Pfam" id="PF01408"/>
    </source>
</evidence>
<evidence type="ECO:0000313" key="5">
    <source>
        <dbReference type="Proteomes" id="UP000320735"/>
    </source>
</evidence>
<reference evidence="4 5" key="1">
    <citation type="submission" date="2019-02" db="EMBL/GenBank/DDBJ databases">
        <title>Deep-cultivation of Planctomycetes and their phenomic and genomic characterization uncovers novel biology.</title>
        <authorList>
            <person name="Wiegand S."/>
            <person name="Jogler M."/>
            <person name="Boedeker C."/>
            <person name="Pinto D."/>
            <person name="Vollmers J."/>
            <person name="Rivas-Marin E."/>
            <person name="Kohn T."/>
            <person name="Peeters S.H."/>
            <person name="Heuer A."/>
            <person name="Rast P."/>
            <person name="Oberbeckmann S."/>
            <person name="Bunk B."/>
            <person name="Jeske O."/>
            <person name="Meyerdierks A."/>
            <person name="Storesund J.E."/>
            <person name="Kallscheuer N."/>
            <person name="Luecker S."/>
            <person name="Lage O.M."/>
            <person name="Pohl T."/>
            <person name="Merkel B.J."/>
            <person name="Hornburger P."/>
            <person name="Mueller R.-W."/>
            <person name="Bruemmer F."/>
            <person name="Labrenz M."/>
            <person name="Spormann A.M."/>
            <person name="Op Den Camp H."/>
            <person name="Overmann J."/>
            <person name="Amann R."/>
            <person name="Jetten M.S.M."/>
            <person name="Mascher T."/>
            <person name="Medema M.H."/>
            <person name="Devos D.P."/>
            <person name="Kaster A.-K."/>
            <person name="Ovreas L."/>
            <person name="Rohde M."/>
            <person name="Galperin M.Y."/>
            <person name="Jogler C."/>
        </authorList>
    </citation>
    <scope>NUCLEOTIDE SEQUENCE [LARGE SCALE GENOMIC DNA]</scope>
    <source>
        <strain evidence="4 5">CA54</strain>
    </source>
</reference>
<dbReference type="SUPFAM" id="SSF51735">
    <property type="entry name" value="NAD(P)-binding Rossmann-fold domains"/>
    <property type="match status" value="1"/>
</dbReference>
<keyword evidence="4" id="KW-0560">Oxidoreductase</keyword>
<dbReference type="InterPro" id="IPR036291">
    <property type="entry name" value="NAD(P)-bd_dom_sf"/>
</dbReference>
<protein>
    <submittedName>
        <fullName evidence="4">Putative oxidoreductase YcjS</fullName>
        <ecNumber evidence="4">1.-.-.-</ecNumber>
    </submittedName>
</protein>
<dbReference type="SUPFAM" id="SSF55347">
    <property type="entry name" value="Glyceraldehyde-3-phosphate dehydrogenase-like, C-terminal domain"/>
    <property type="match status" value="1"/>
</dbReference>
<dbReference type="Gene3D" id="3.30.360.10">
    <property type="entry name" value="Dihydrodipicolinate Reductase, domain 2"/>
    <property type="match status" value="1"/>
</dbReference>
<sequence precursor="true">MSAMNRRGFLGTTLVAAGTFASAAPVKAAANDTVGVAVLGAGRGANLAAHFAALPDSQVVAICEVDAARGQKLAERVQAISGKRPPVVADFRTLLDQKDVDALAVATPDHWHAPATILGCAAGKDVYVEKPASHNVAEGRMAVNAARKFDRIVQHGTNLRAAPHYEEAWELLRQGVIGKVLMVKAINNQRRGRLAQRQDEATPAGVDYNMWLGPAEKRAFNRNRFHSSWHWNWEYGTGDIGNDGVHQIDLGRWALGLKAPKSVSAMGAKLGSKGDAQETPDTMVVTWEYDDLLFVYEQRDFTPYRMQGHRLDNDNIFFGDQGYLMIDRDGYRVFHKRGERGPVGGEKWVDSPRHFQNFIDCVKSRDRNELIADIEEGHYSALLCHLGNASFRTGRRLQFDGEAERFVDDEEANRYLTRDYRQGFELPVF</sequence>
<proteinExistence type="predicted"/>
<dbReference type="OrthoDB" id="9788246at2"/>
<evidence type="ECO:0000256" key="1">
    <source>
        <dbReference type="SAM" id="SignalP"/>
    </source>
</evidence>
<dbReference type="RefSeq" id="WP_146369527.1">
    <property type="nucleotide sequence ID" value="NZ_SJPP01000001.1"/>
</dbReference>
<feature type="domain" description="Gfo/Idh/MocA-like oxidoreductase bacterial type C-terminal" evidence="3">
    <location>
        <begin position="198"/>
        <end position="424"/>
    </location>
</feature>
<dbReference type="PANTHER" id="PTHR43818:SF5">
    <property type="entry name" value="OXIDOREDUCTASE FAMILY PROTEIN"/>
    <property type="match status" value="1"/>
</dbReference>
<accession>A0A5C6BLJ4</accession>
<feature type="signal peptide" evidence="1">
    <location>
        <begin position="1"/>
        <end position="23"/>
    </location>
</feature>
<dbReference type="InterPro" id="IPR050463">
    <property type="entry name" value="Gfo/Idh/MocA_oxidrdct_glycsds"/>
</dbReference>
<feature type="domain" description="Gfo/Idh/MocA-like oxidoreductase N-terminal" evidence="2">
    <location>
        <begin position="35"/>
        <end position="156"/>
    </location>
</feature>
<dbReference type="PROSITE" id="PS51318">
    <property type="entry name" value="TAT"/>
    <property type="match status" value="1"/>
</dbReference>
<name>A0A5C6BLJ4_9PLAN</name>
<dbReference type="AlphaFoldDB" id="A0A5C6BLJ4"/>
<dbReference type="GO" id="GO:0000166">
    <property type="term" value="F:nucleotide binding"/>
    <property type="evidence" value="ECO:0007669"/>
    <property type="project" value="InterPro"/>
</dbReference>
<dbReference type="InterPro" id="IPR043906">
    <property type="entry name" value="Gfo/Idh/MocA_OxRdtase_bact_C"/>
</dbReference>
<dbReference type="EMBL" id="SJPP01000001">
    <property type="protein sequence ID" value="TWU11999.1"/>
    <property type="molecule type" value="Genomic_DNA"/>
</dbReference>
<dbReference type="GO" id="GO:0016491">
    <property type="term" value="F:oxidoreductase activity"/>
    <property type="evidence" value="ECO:0007669"/>
    <property type="project" value="UniProtKB-KW"/>
</dbReference>
<comment type="caution">
    <text evidence="4">The sequence shown here is derived from an EMBL/GenBank/DDBJ whole genome shotgun (WGS) entry which is preliminary data.</text>
</comment>
<dbReference type="Gene3D" id="3.40.50.720">
    <property type="entry name" value="NAD(P)-binding Rossmann-like Domain"/>
    <property type="match status" value="1"/>
</dbReference>
<dbReference type="Proteomes" id="UP000320735">
    <property type="component" value="Unassembled WGS sequence"/>
</dbReference>
<evidence type="ECO:0000313" key="4">
    <source>
        <dbReference type="EMBL" id="TWU11999.1"/>
    </source>
</evidence>
<dbReference type="InterPro" id="IPR000683">
    <property type="entry name" value="Gfo/Idh/MocA-like_OxRdtase_N"/>
</dbReference>
<keyword evidence="5" id="KW-1185">Reference proteome</keyword>
<keyword evidence="1" id="KW-0732">Signal</keyword>
<organism evidence="4 5">
    <name type="scientific">Symmachiella macrocystis</name>
    <dbReference type="NCBI Taxonomy" id="2527985"/>
    <lineage>
        <taxon>Bacteria</taxon>
        <taxon>Pseudomonadati</taxon>
        <taxon>Planctomycetota</taxon>
        <taxon>Planctomycetia</taxon>
        <taxon>Planctomycetales</taxon>
        <taxon>Planctomycetaceae</taxon>
        <taxon>Symmachiella</taxon>
    </lineage>
</organism>
<dbReference type="Pfam" id="PF19051">
    <property type="entry name" value="GFO_IDH_MocA_C2"/>
    <property type="match status" value="1"/>
</dbReference>
<dbReference type="Pfam" id="PF01408">
    <property type="entry name" value="GFO_IDH_MocA"/>
    <property type="match status" value="1"/>
</dbReference>
<dbReference type="InterPro" id="IPR006311">
    <property type="entry name" value="TAT_signal"/>
</dbReference>
<evidence type="ECO:0000259" key="3">
    <source>
        <dbReference type="Pfam" id="PF19051"/>
    </source>
</evidence>
<feature type="chain" id="PRO_5022913196" evidence="1">
    <location>
        <begin position="24"/>
        <end position="429"/>
    </location>
</feature>